<organism evidence="1 2">
    <name type="scientific">Anatilimnocola aggregata</name>
    <dbReference type="NCBI Taxonomy" id="2528021"/>
    <lineage>
        <taxon>Bacteria</taxon>
        <taxon>Pseudomonadati</taxon>
        <taxon>Planctomycetota</taxon>
        <taxon>Planctomycetia</taxon>
        <taxon>Pirellulales</taxon>
        <taxon>Pirellulaceae</taxon>
        <taxon>Anatilimnocola</taxon>
    </lineage>
</organism>
<accession>A0A517Y9K1</accession>
<dbReference type="PANTHER" id="PTHR39206:SF1">
    <property type="entry name" value="SLL8004 PROTEIN"/>
    <property type="match status" value="1"/>
</dbReference>
<dbReference type="Gene3D" id="3.40.50.300">
    <property type="entry name" value="P-loop containing nucleotide triphosphate hydrolases"/>
    <property type="match status" value="1"/>
</dbReference>
<keyword evidence="2" id="KW-1185">Reference proteome</keyword>
<sequence>MSARELIIVGGPNGAGKTTFALEDLARRGGVYLSADAIAAEISPGNPTAAAIEAGRLFIERFALLLQSDGRLIVESTIAGKSSSRMLFTARQRGFAVTLVFVFLASQESSLSRIHARVLNGGHNVLASDVRRRFPRAIANFWNIYRLLADDWLLVYNGQEELIAVAYGVVDQVLTLDENCYAQFHRLLGRQLT</sequence>
<proteinExistence type="predicted"/>
<evidence type="ECO:0008006" key="3">
    <source>
        <dbReference type="Google" id="ProtNLM"/>
    </source>
</evidence>
<dbReference type="Pfam" id="PF13671">
    <property type="entry name" value="AAA_33"/>
    <property type="match status" value="1"/>
</dbReference>
<dbReference type="Proteomes" id="UP000315017">
    <property type="component" value="Chromosome"/>
</dbReference>
<evidence type="ECO:0000313" key="2">
    <source>
        <dbReference type="Proteomes" id="UP000315017"/>
    </source>
</evidence>
<dbReference type="RefSeq" id="WP_145087792.1">
    <property type="nucleotide sequence ID" value="NZ_CP036274.1"/>
</dbReference>
<protein>
    <recommendedName>
        <fullName evidence="3">UDP-N-acetylglucosamine kinase</fullName>
    </recommendedName>
</protein>
<dbReference type="SUPFAM" id="SSF52540">
    <property type="entry name" value="P-loop containing nucleoside triphosphate hydrolases"/>
    <property type="match status" value="1"/>
</dbReference>
<evidence type="ECO:0000313" key="1">
    <source>
        <dbReference type="EMBL" id="QDU26909.1"/>
    </source>
</evidence>
<reference evidence="1 2" key="1">
    <citation type="submission" date="2019-02" db="EMBL/GenBank/DDBJ databases">
        <title>Deep-cultivation of Planctomycetes and their phenomic and genomic characterization uncovers novel biology.</title>
        <authorList>
            <person name="Wiegand S."/>
            <person name="Jogler M."/>
            <person name="Boedeker C."/>
            <person name="Pinto D."/>
            <person name="Vollmers J."/>
            <person name="Rivas-Marin E."/>
            <person name="Kohn T."/>
            <person name="Peeters S.H."/>
            <person name="Heuer A."/>
            <person name="Rast P."/>
            <person name="Oberbeckmann S."/>
            <person name="Bunk B."/>
            <person name="Jeske O."/>
            <person name="Meyerdierks A."/>
            <person name="Storesund J.E."/>
            <person name="Kallscheuer N."/>
            <person name="Luecker S."/>
            <person name="Lage O.M."/>
            <person name="Pohl T."/>
            <person name="Merkel B.J."/>
            <person name="Hornburger P."/>
            <person name="Mueller R.-W."/>
            <person name="Bruemmer F."/>
            <person name="Labrenz M."/>
            <person name="Spormann A.M."/>
            <person name="Op den Camp H."/>
            <person name="Overmann J."/>
            <person name="Amann R."/>
            <person name="Jetten M.S.M."/>
            <person name="Mascher T."/>
            <person name="Medema M.H."/>
            <person name="Devos D.P."/>
            <person name="Kaster A.-K."/>
            <person name="Ovreas L."/>
            <person name="Rohde M."/>
            <person name="Galperin M.Y."/>
            <person name="Jogler C."/>
        </authorList>
    </citation>
    <scope>NUCLEOTIDE SEQUENCE [LARGE SCALE GENOMIC DNA]</scope>
    <source>
        <strain evidence="1 2">ETA_A8</strain>
    </source>
</reference>
<gene>
    <name evidence="1" type="ORF">ETAA8_19930</name>
</gene>
<dbReference type="KEGG" id="aagg:ETAA8_19930"/>
<name>A0A517Y9K1_9BACT</name>
<dbReference type="PANTHER" id="PTHR39206">
    <property type="entry name" value="SLL8004 PROTEIN"/>
    <property type="match status" value="1"/>
</dbReference>
<dbReference type="EMBL" id="CP036274">
    <property type="protein sequence ID" value="QDU26909.1"/>
    <property type="molecule type" value="Genomic_DNA"/>
</dbReference>
<dbReference type="InterPro" id="IPR027417">
    <property type="entry name" value="P-loop_NTPase"/>
</dbReference>
<dbReference type="AlphaFoldDB" id="A0A517Y9K1"/>
<dbReference type="OrthoDB" id="9791543at2"/>